<gene>
    <name evidence="1" type="ORF">LMK00_03055</name>
</gene>
<dbReference type="Pfam" id="PF04463">
    <property type="entry name" value="2-thiour_desulf"/>
    <property type="match status" value="1"/>
</dbReference>
<dbReference type="AlphaFoldDB" id="A0A9Q9D7F3"/>
<dbReference type="EMBL" id="CP086395">
    <property type="protein sequence ID" value="USJ20992.1"/>
    <property type="molecule type" value="Genomic_DNA"/>
</dbReference>
<dbReference type="PANTHER" id="PTHR30087">
    <property type="entry name" value="INNER MEMBRANE PROTEIN"/>
    <property type="match status" value="1"/>
</dbReference>
<proteinExistence type="predicted"/>
<accession>A0A9Q9D7F3</accession>
<name>A0A9Q9D7F3_9LACT</name>
<dbReference type="KEGG" id="lfo:LMK00_03055"/>
<dbReference type="PANTHER" id="PTHR30087:SF1">
    <property type="entry name" value="HYPOTHETICAL CYTOSOLIC PROTEIN"/>
    <property type="match status" value="1"/>
</dbReference>
<dbReference type="InterPro" id="IPR007553">
    <property type="entry name" value="2-thiour_desulf"/>
</dbReference>
<evidence type="ECO:0000313" key="1">
    <source>
        <dbReference type="EMBL" id="USJ20992.1"/>
    </source>
</evidence>
<dbReference type="Proteomes" id="UP001056730">
    <property type="component" value="Chromosome"/>
</dbReference>
<protein>
    <submittedName>
        <fullName evidence="1">DUF523 domain-containing protein</fullName>
    </submittedName>
</protein>
<evidence type="ECO:0000313" key="2">
    <source>
        <dbReference type="Proteomes" id="UP001056730"/>
    </source>
</evidence>
<sequence>MKKENNLKEEVILVSSCLAGIPCRYNGKAAPNAEVIELVESGRAIPVCPEVLGGLPTPRPAAEIVGDKVLSQEGEDFTPEFIYGAKKTLKIAEELECKKAILKSGSPSCGFRKIYDGTFTGNMKEANGIAAQLLHDNGIEIESR</sequence>
<dbReference type="RefSeq" id="WP_252175681.1">
    <property type="nucleotide sequence ID" value="NZ_CP086395.1"/>
</dbReference>
<organism evidence="1 2">
    <name type="scientific">Lactococcus formosensis</name>
    <dbReference type="NCBI Taxonomy" id="1281486"/>
    <lineage>
        <taxon>Bacteria</taxon>
        <taxon>Bacillati</taxon>
        <taxon>Bacillota</taxon>
        <taxon>Bacilli</taxon>
        <taxon>Lactobacillales</taxon>
        <taxon>Streptococcaceae</taxon>
        <taxon>Lactococcus</taxon>
    </lineage>
</organism>
<dbReference type="GeneID" id="89494187"/>
<reference evidence="1" key="1">
    <citation type="journal article" date="2022" name="Front. Microbiol.">
        <title>Feed Insects as a Reservoir of Granadaene-Producing Lactococci.</title>
        <authorList>
            <person name="Neuzil-Bunesova V."/>
            <person name="Ramirez Garcia A."/>
            <person name="Modrackova N."/>
            <person name="Makovska M."/>
            <person name="Sabolova M."/>
            <person name="Sproer C."/>
            <person name="Bunk B."/>
            <person name="Blom J."/>
            <person name="Schwab C."/>
        </authorList>
    </citation>
    <scope>NUCLEOTIDE SEQUENCE</scope>
    <source>
        <strain evidence="1">I4/6O</strain>
    </source>
</reference>